<dbReference type="InterPro" id="IPR029016">
    <property type="entry name" value="GAF-like_dom_sf"/>
</dbReference>
<evidence type="ECO:0000313" key="3">
    <source>
        <dbReference type="Proteomes" id="UP001501736"/>
    </source>
</evidence>
<dbReference type="EMBL" id="BAAAYG010000004">
    <property type="protein sequence ID" value="GAA3283703.1"/>
    <property type="molecule type" value="Genomic_DNA"/>
</dbReference>
<gene>
    <name evidence="2" type="ORF">GCM10020260_12900</name>
</gene>
<protein>
    <submittedName>
        <fullName evidence="2">GAF domain-containing protein</fullName>
    </submittedName>
</protein>
<reference evidence="3" key="1">
    <citation type="journal article" date="2019" name="Int. J. Syst. Evol. Microbiol.">
        <title>The Global Catalogue of Microorganisms (GCM) 10K type strain sequencing project: providing services to taxonomists for standard genome sequencing and annotation.</title>
        <authorList>
            <consortium name="The Broad Institute Genomics Platform"/>
            <consortium name="The Broad Institute Genome Sequencing Center for Infectious Disease"/>
            <person name="Wu L."/>
            <person name="Ma J."/>
        </authorList>
    </citation>
    <scope>NUCLEOTIDE SEQUENCE [LARGE SCALE GENOMIC DNA]</scope>
    <source>
        <strain evidence="3">JCM 11483</strain>
    </source>
</reference>
<organism evidence="2 3">
    <name type="scientific">Nesterenkonia halobia</name>
    <dbReference type="NCBI Taxonomy" id="37922"/>
    <lineage>
        <taxon>Bacteria</taxon>
        <taxon>Bacillati</taxon>
        <taxon>Actinomycetota</taxon>
        <taxon>Actinomycetes</taxon>
        <taxon>Micrococcales</taxon>
        <taxon>Micrococcaceae</taxon>
        <taxon>Nesterenkonia</taxon>
    </lineage>
</organism>
<keyword evidence="3" id="KW-1185">Reference proteome</keyword>
<sequence length="405" mass="43103">MEHQATPDEPQTWSTLPPLVRESWRRSAGYLEDPGRALPPVDLEGSALHAHRAAHPLAPVLPLLDQLLVQPAAEAGLITAVGDVDGHLLWVDGARRTLRRAETSAFQPGADWSERSIGTSAPGTSLATGRGVQVDQAQHFAVAAHQFSCSALPVHCPHTGVMLGVVDITGGREAVATHSLPLIRAAIAAAEAELRTLPARGRAPRLDALGRDAAALGIGSCTTRLSLRHAELLVLLTWHDEHRHPQGAAGPSAATLAEELFGEPGHEVALRAELVRLRRMLADSSTAHGLDLLSRPYRLSGAIMLDAVEVSRALAAGDRSRALDLYAGELLPGSDAPGIVRLRRTVAAELREAVLQDGSPAEIWRYLQLPEAEHDDAAIVEALRTLPSDAPERALLVARAESTQS</sequence>
<feature type="compositionally biased region" description="Polar residues" evidence="1">
    <location>
        <begin position="116"/>
        <end position="126"/>
    </location>
</feature>
<dbReference type="Proteomes" id="UP001501736">
    <property type="component" value="Unassembled WGS sequence"/>
</dbReference>
<proteinExistence type="predicted"/>
<dbReference type="RefSeq" id="WP_344719408.1">
    <property type="nucleotide sequence ID" value="NZ_BAAAYG010000004.1"/>
</dbReference>
<evidence type="ECO:0000313" key="2">
    <source>
        <dbReference type="EMBL" id="GAA3283703.1"/>
    </source>
</evidence>
<feature type="region of interest" description="Disordered" evidence="1">
    <location>
        <begin position="107"/>
        <end position="126"/>
    </location>
</feature>
<evidence type="ECO:0000256" key="1">
    <source>
        <dbReference type="SAM" id="MobiDB-lite"/>
    </source>
</evidence>
<comment type="caution">
    <text evidence="2">The sequence shown here is derived from an EMBL/GenBank/DDBJ whole genome shotgun (WGS) entry which is preliminary data.</text>
</comment>
<accession>A0ABP6RBI6</accession>
<name>A0ABP6RBI6_9MICC</name>
<dbReference type="Gene3D" id="3.30.450.40">
    <property type="match status" value="1"/>
</dbReference>